<evidence type="ECO:0000256" key="5">
    <source>
        <dbReference type="ARBA" id="ARBA00022935"/>
    </source>
</evidence>
<dbReference type="GO" id="GO:0019569">
    <property type="term" value="P:L-arabinose catabolic process to D-xylulose 5-phosphate"/>
    <property type="evidence" value="ECO:0007669"/>
    <property type="project" value="UniProtKB-UniRule"/>
</dbReference>
<dbReference type="SUPFAM" id="SSF53067">
    <property type="entry name" value="Actin-like ATPase domain"/>
    <property type="match status" value="2"/>
</dbReference>
<dbReference type="GO" id="GO:0008741">
    <property type="term" value="F:ribulokinase activity"/>
    <property type="evidence" value="ECO:0007669"/>
    <property type="project" value="UniProtKB-UniRule"/>
</dbReference>
<dbReference type="KEGG" id="ceu:A7L45_04885"/>
<dbReference type="CDD" id="cd07781">
    <property type="entry name" value="ASKHA_NBD_FGGY_L-RBK"/>
    <property type="match status" value="1"/>
</dbReference>
<dbReference type="GO" id="GO:0019150">
    <property type="term" value="F:D-ribulokinase activity"/>
    <property type="evidence" value="ECO:0007669"/>
    <property type="project" value="RHEA"/>
</dbReference>
<dbReference type="GO" id="GO:0005737">
    <property type="term" value="C:cytoplasm"/>
    <property type="evidence" value="ECO:0007669"/>
    <property type="project" value="TreeGrafter"/>
</dbReference>
<dbReference type="InterPro" id="IPR043129">
    <property type="entry name" value="ATPase_NBD"/>
</dbReference>
<dbReference type="STRING" id="1552.A7L45_04885"/>
<keyword evidence="3 7" id="KW-0418">Kinase</keyword>
<evidence type="ECO:0000256" key="7">
    <source>
        <dbReference type="HAMAP-Rule" id="MF_00520"/>
    </source>
</evidence>
<dbReference type="NCBIfam" id="NF003154">
    <property type="entry name" value="PRK04123.1"/>
    <property type="match status" value="1"/>
</dbReference>
<accession>A0A1J0GDK9</accession>
<dbReference type="PROSITE" id="PS00445">
    <property type="entry name" value="FGGY_KINASES_2"/>
    <property type="match status" value="1"/>
</dbReference>
<evidence type="ECO:0000256" key="8">
    <source>
        <dbReference type="NCBIfam" id="TIGR01234"/>
    </source>
</evidence>
<dbReference type="EMBL" id="CP015756">
    <property type="protein sequence ID" value="APC39444.1"/>
    <property type="molecule type" value="Genomic_DNA"/>
</dbReference>
<dbReference type="NCBIfam" id="TIGR01234">
    <property type="entry name" value="L-ribulokinase"/>
    <property type="match status" value="1"/>
</dbReference>
<protein>
    <recommendedName>
        <fullName evidence="7 8">Ribulokinase</fullName>
        <ecNumber evidence="7 8">2.7.1.16</ecNumber>
    </recommendedName>
</protein>
<dbReference type="Proteomes" id="UP000182569">
    <property type="component" value="Chromosome"/>
</dbReference>
<evidence type="ECO:0000256" key="9">
    <source>
        <dbReference type="RuleBase" id="RU003455"/>
    </source>
</evidence>
<dbReference type="GO" id="GO:0005524">
    <property type="term" value="F:ATP binding"/>
    <property type="evidence" value="ECO:0007669"/>
    <property type="project" value="UniProtKB-UniRule"/>
</dbReference>
<comment type="catalytic activity">
    <reaction evidence="7 9">
        <text>L-ribulose + ATP = L-ribulose 5-phosphate + ADP + H(+)</text>
        <dbReference type="Rhea" id="RHEA:22072"/>
        <dbReference type="ChEBI" id="CHEBI:15378"/>
        <dbReference type="ChEBI" id="CHEBI:16880"/>
        <dbReference type="ChEBI" id="CHEBI:30616"/>
        <dbReference type="ChEBI" id="CHEBI:58226"/>
        <dbReference type="ChEBI" id="CHEBI:456216"/>
        <dbReference type="EC" id="2.7.1.16"/>
    </reaction>
</comment>
<evidence type="ECO:0000256" key="3">
    <source>
        <dbReference type="ARBA" id="ARBA00022777"/>
    </source>
</evidence>
<keyword evidence="5 7" id="KW-0054">Arabinose catabolism</keyword>
<reference evidence="13" key="1">
    <citation type="journal article" date="2016" name="Front. Microbiol.">
        <title>Complete Genome Sequence of Clostridium estertheticum DSM 8809, a Microbe Identified in Spoiled Vacuum Packed Beef.</title>
        <authorList>
            <person name="Yu Z."/>
            <person name="Gunn L."/>
            <person name="Brennan E."/>
            <person name="Reid R."/>
            <person name="Wall P.G."/>
            <person name="Gaora O.P."/>
            <person name="Hurley D."/>
            <person name="Bolton D."/>
            <person name="Fanning S."/>
        </authorList>
    </citation>
    <scope>NUCLEOTIDE SEQUENCE [LARGE SCALE GENOMIC DNA]</scope>
    <source>
        <strain evidence="13">DSM 8809</strain>
    </source>
</reference>
<keyword evidence="1 7" id="KW-0808">Transferase</keyword>
<evidence type="ECO:0000313" key="12">
    <source>
        <dbReference type="EMBL" id="APC39444.1"/>
    </source>
</evidence>
<evidence type="ECO:0000259" key="11">
    <source>
        <dbReference type="Pfam" id="PF02782"/>
    </source>
</evidence>
<dbReference type="EC" id="2.7.1.16" evidence="7 8"/>
<dbReference type="Gene3D" id="3.30.420.40">
    <property type="match status" value="2"/>
</dbReference>
<dbReference type="InterPro" id="IPR018484">
    <property type="entry name" value="FGGY_N"/>
</dbReference>
<comment type="similarity">
    <text evidence="7 9">Belongs to the ribulokinase family.</text>
</comment>
<dbReference type="InterPro" id="IPR018483">
    <property type="entry name" value="Carb_kinase_FGGY_CS"/>
</dbReference>
<evidence type="ECO:0000256" key="1">
    <source>
        <dbReference type="ARBA" id="ARBA00022679"/>
    </source>
</evidence>
<dbReference type="PANTHER" id="PTHR43435:SF4">
    <property type="entry name" value="FGGY CARBOHYDRATE KINASE DOMAIN-CONTAINING PROTEIN"/>
    <property type="match status" value="1"/>
</dbReference>
<sequence>MTTKYTVGVDYGTLSSRAVVVNLDNGKVVSSAVKNYPSAVIDETLPGTTIKLGNNWALQDPNDYYECFIATVKEAVSEATKTISKDDIIGVAIDFTACTVLPVKNDGTPLMNIKEWHDNPHAWVKLWKHHAAQDQADRLNAIAKKRNEPWLKYYGGKISSEWLFPKLMQIVEEAPDVYAAMDDFIEATDWLTWQLTGKKMKNATTAGYKAIWNAETGFPSNEFFKELNPLMENVIKDKIGTKFYPVGTKAGGLLEKIAKATGLNIGIAVGVGNVDAHVSVAPTGVIGPRTMLNIMGTSTCDITLGEKEIPVPGMCGVVKDGAVPGFYAYESGQNAVGDIFGWFVNNQVPERYFKEAEKNGLNIHQLLEAKAKKLKIGESGLIALDWWNGNRSILVDTDLTGLVLGMNMDTKPEEIYRALIEATAFGKRLIIDTFEENGVPIDTLTVCGGLPHRNQMLNQIYADVTNKEMFISEHHQAPAIGAAMFAAVAAGKEAFGYDTIQEASKQMARLKENSIKPIPENVKHYEAIYKEYVKLHDYFGRGANDVMKHLKKIKESVSKEG</sequence>
<feature type="domain" description="Carbohydrate kinase FGGY N-terminal" evidence="10">
    <location>
        <begin position="5"/>
        <end position="279"/>
    </location>
</feature>
<keyword evidence="4 7" id="KW-0067">ATP-binding</keyword>
<keyword evidence="6 7" id="KW-0119">Carbohydrate metabolism</keyword>
<gene>
    <name evidence="7" type="primary">araB</name>
    <name evidence="12" type="ORF">A7L45_04885</name>
</gene>
<evidence type="ECO:0000256" key="6">
    <source>
        <dbReference type="ARBA" id="ARBA00023277"/>
    </source>
</evidence>
<keyword evidence="2 7" id="KW-0547">Nucleotide-binding</keyword>
<organism evidence="12 13">
    <name type="scientific">Clostridium estertheticum subsp. estertheticum</name>
    <dbReference type="NCBI Taxonomy" id="1552"/>
    <lineage>
        <taxon>Bacteria</taxon>
        <taxon>Bacillati</taxon>
        <taxon>Bacillota</taxon>
        <taxon>Clostridia</taxon>
        <taxon>Eubacteriales</taxon>
        <taxon>Clostridiaceae</taxon>
        <taxon>Clostridium</taxon>
    </lineage>
</organism>
<dbReference type="RefSeq" id="WP_071611737.1">
    <property type="nucleotide sequence ID" value="NZ_CP015756.1"/>
</dbReference>
<dbReference type="PANTHER" id="PTHR43435">
    <property type="entry name" value="RIBULOKINASE"/>
    <property type="match status" value="1"/>
</dbReference>
<dbReference type="UniPathway" id="UPA00145">
    <property type="reaction ID" value="UER00566"/>
</dbReference>
<dbReference type="InterPro" id="IPR018485">
    <property type="entry name" value="FGGY_C"/>
</dbReference>
<dbReference type="HAMAP" id="MF_00520">
    <property type="entry name" value="Ribulokinase"/>
    <property type="match status" value="1"/>
</dbReference>
<dbReference type="InterPro" id="IPR000577">
    <property type="entry name" value="Carb_kinase_FGGY"/>
</dbReference>
<proteinExistence type="inferred from homology"/>
<dbReference type="Pfam" id="PF02782">
    <property type="entry name" value="FGGY_C"/>
    <property type="match status" value="1"/>
</dbReference>
<comment type="pathway">
    <text evidence="7 9">Carbohydrate degradation; L-arabinose degradation via L-ribulose; D-xylulose 5-phosphate from L-arabinose (bacterial route): step 2/3.</text>
</comment>
<dbReference type="PIRSF" id="PIRSF000538">
    <property type="entry name" value="GlpK"/>
    <property type="match status" value="1"/>
</dbReference>
<evidence type="ECO:0000256" key="4">
    <source>
        <dbReference type="ARBA" id="ARBA00022840"/>
    </source>
</evidence>
<evidence type="ECO:0000256" key="2">
    <source>
        <dbReference type="ARBA" id="ARBA00022741"/>
    </source>
</evidence>
<feature type="domain" description="Carbohydrate kinase FGGY C-terminal" evidence="11">
    <location>
        <begin position="292"/>
        <end position="490"/>
    </location>
</feature>
<dbReference type="AlphaFoldDB" id="A0A1J0GDK9"/>
<evidence type="ECO:0000313" key="13">
    <source>
        <dbReference type="Proteomes" id="UP000182569"/>
    </source>
</evidence>
<dbReference type="InterPro" id="IPR005929">
    <property type="entry name" value="Ribulokinase"/>
</dbReference>
<dbReference type="OrthoDB" id="9805576at2"/>
<name>A0A1J0GDK9_9CLOT</name>
<dbReference type="Pfam" id="PF00370">
    <property type="entry name" value="FGGY_N"/>
    <property type="match status" value="1"/>
</dbReference>
<evidence type="ECO:0000259" key="10">
    <source>
        <dbReference type="Pfam" id="PF00370"/>
    </source>
</evidence>
<comment type="catalytic activity">
    <reaction evidence="7">
        <text>D-ribulose + ATP = D-ribulose 5-phosphate + ADP + H(+)</text>
        <dbReference type="Rhea" id="RHEA:17601"/>
        <dbReference type="ChEBI" id="CHEBI:15378"/>
        <dbReference type="ChEBI" id="CHEBI:17173"/>
        <dbReference type="ChEBI" id="CHEBI:30616"/>
        <dbReference type="ChEBI" id="CHEBI:58121"/>
        <dbReference type="ChEBI" id="CHEBI:456216"/>
        <dbReference type="EC" id="2.7.1.16"/>
    </reaction>
</comment>
<keyword evidence="13" id="KW-1185">Reference proteome</keyword>